<dbReference type="InterPro" id="IPR001611">
    <property type="entry name" value="Leu-rich_rpt"/>
</dbReference>
<dbReference type="SUPFAM" id="SSF50156">
    <property type="entry name" value="PDZ domain-like"/>
    <property type="match status" value="4"/>
</dbReference>
<dbReference type="SMART" id="SM00365">
    <property type="entry name" value="LRR_SD22"/>
    <property type="match status" value="7"/>
</dbReference>
<dbReference type="Pfam" id="PF13855">
    <property type="entry name" value="LRR_8"/>
    <property type="match status" value="1"/>
</dbReference>
<dbReference type="GO" id="GO:0019901">
    <property type="term" value="F:protein kinase binding"/>
    <property type="evidence" value="ECO:0007669"/>
    <property type="project" value="TreeGrafter"/>
</dbReference>
<evidence type="ECO:0000256" key="2">
    <source>
        <dbReference type="ARBA" id="ARBA00022737"/>
    </source>
</evidence>
<evidence type="ECO:0000256" key="3">
    <source>
        <dbReference type="SAM" id="MobiDB-lite"/>
    </source>
</evidence>
<feature type="domain" description="PDZ" evidence="4">
    <location>
        <begin position="713"/>
        <end position="801"/>
    </location>
</feature>
<evidence type="ECO:0000313" key="6">
    <source>
        <dbReference type="Proteomes" id="UP000663834"/>
    </source>
</evidence>
<dbReference type="SUPFAM" id="SSF52058">
    <property type="entry name" value="L domain-like"/>
    <property type="match status" value="1"/>
</dbReference>
<gene>
    <name evidence="5" type="ORF">KQP761_LOCUS34878</name>
</gene>
<proteinExistence type="predicted"/>
<dbReference type="GO" id="GO:0097120">
    <property type="term" value="P:receptor localization to synapse"/>
    <property type="evidence" value="ECO:0007669"/>
    <property type="project" value="TreeGrafter"/>
</dbReference>
<accession>A0A816GII5</accession>
<evidence type="ECO:0000313" key="5">
    <source>
        <dbReference type="EMBL" id="CAF1673837.1"/>
    </source>
</evidence>
<reference evidence="5" key="1">
    <citation type="submission" date="2021-02" db="EMBL/GenBank/DDBJ databases">
        <authorList>
            <person name="Nowell W R."/>
        </authorList>
    </citation>
    <scope>NUCLEOTIDE SEQUENCE</scope>
</reference>
<dbReference type="PANTHER" id="PTHR23119">
    <property type="entry name" value="DISCS LARGE"/>
    <property type="match status" value="1"/>
</dbReference>
<feature type="compositionally biased region" description="Polar residues" evidence="3">
    <location>
        <begin position="458"/>
        <end position="485"/>
    </location>
</feature>
<dbReference type="Proteomes" id="UP000663834">
    <property type="component" value="Unassembled WGS sequence"/>
</dbReference>
<dbReference type="PROSITE" id="PS51450">
    <property type="entry name" value="LRR"/>
    <property type="match status" value="5"/>
</dbReference>
<feature type="region of interest" description="Disordered" evidence="3">
    <location>
        <begin position="1660"/>
        <end position="1683"/>
    </location>
</feature>
<feature type="region of interest" description="Disordered" evidence="3">
    <location>
        <begin position="1098"/>
        <end position="1117"/>
    </location>
</feature>
<feature type="region of interest" description="Disordered" evidence="3">
    <location>
        <begin position="458"/>
        <end position="532"/>
    </location>
</feature>
<feature type="domain" description="PDZ" evidence="4">
    <location>
        <begin position="927"/>
        <end position="1019"/>
    </location>
</feature>
<dbReference type="InterPro" id="IPR050614">
    <property type="entry name" value="Synaptic_Scaffolding_LAP-MAGUK"/>
</dbReference>
<feature type="region of interest" description="Disordered" evidence="3">
    <location>
        <begin position="545"/>
        <end position="596"/>
    </location>
</feature>
<feature type="compositionally biased region" description="Polar residues" evidence="3">
    <location>
        <begin position="1574"/>
        <end position="1601"/>
    </location>
</feature>
<feature type="compositionally biased region" description="Polar residues" evidence="3">
    <location>
        <begin position="565"/>
        <end position="593"/>
    </location>
</feature>
<protein>
    <recommendedName>
        <fullName evidence="4">PDZ domain-containing protein</fullName>
    </recommendedName>
</protein>
<dbReference type="SMART" id="SM00364">
    <property type="entry name" value="LRR_BAC"/>
    <property type="match status" value="11"/>
</dbReference>
<dbReference type="EMBL" id="CAJNOW010019603">
    <property type="protein sequence ID" value="CAF1673837.1"/>
    <property type="molecule type" value="Genomic_DNA"/>
</dbReference>
<dbReference type="PROSITE" id="PS50106">
    <property type="entry name" value="PDZ"/>
    <property type="match status" value="4"/>
</dbReference>
<dbReference type="InterPro" id="IPR036034">
    <property type="entry name" value="PDZ_sf"/>
</dbReference>
<dbReference type="SMART" id="SM00228">
    <property type="entry name" value="PDZ"/>
    <property type="match status" value="3"/>
</dbReference>
<keyword evidence="1" id="KW-0433">Leucine-rich repeat</keyword>
<dbReference type="InterPro" id="IPR001478">
    <property type="entry name" value="PDZ"/>
</dbReference>
<feature type="region of interest" description="Disordered" evidence="3">
    <location>
        <begin position="1536"/>
        <end position="1608"/>
    </location>
</feature>
<keyword evidence="2" id="KW-0677">Repeat</keyword>
<dbReference type="SUPFAM" id="SSF52047">
    <property type="entry name" value="RNI-like"/>
    <property type="match status" value="1"/>
</dbReference>
<dbReference type="Gene3D" id="3.80.10.10">
    <property type="entry name" value="Ribonuclease Inhibitor"/>
    <property type="match status" value="2"/>
</dbReference>
<dbReference type="FunFam" id="3.80.10.10:FF:000036">
    <property type="entry name" value="protein scribble homolog isoform X1"/>
    <property type="match status" value="1"/>
</dbReference>
<evidence type="ECO:0000256" key="1">
    <source>
        <dbReference type="ARBA" id="ARBA00022614"/>
    </source>
</evidence>
<dbReference type="Pfam" id="PF00595">
    <property type="entry name" value="PDZ"/>
    <property type="match status" value="4"/>
</dbReference>
<dbReference type="PANTHER" id="PTHR23119:SF44">
    <property type="entry name" value="PROTEIN LAP4"/>
    <property type="match status" value="1"/>
</dbReference>
<dbReference type="InterPro" id="IPR055414">
    <property type="entry name" value="LRR_R13L4/SHOC2-like"/>
</dbReference>
<dbReference type="OrthoDB" id="2187496at2759"/>
<dbReference type="InterPro" id="IPR032675">
    <property type="entry name" value="LRR_dom_sf"/>
</dbReference>
<feature type="region of interest" description="Disordered" evidence="3">
    <location>
        <begin position="1696"/>
        <end position="1740"/>
    </location>
</feature>
<dbReference type="InterPro" id="IPR003591">
    <property type="entry name" value="Leu-rich_rpt_typical-subtyp"/>
</dbReference>
<feature type="domain" description="PDZ" evidence="4">
    <location>
        <begin position="824"/>
        <end position="911"/>
    </location>
</feature>
<name>A0A816GII5_9BILA</name>
<evidence type="ECO:0000259" key="4">
    <source>
        <dbReference type="PROSITE" id="PS50106"/>
    </source>
</evidence>
<dbReference type="GO" id="GO:0016323">
    <property type="term" value="C:basolateral plasma membrane"/>
    <property type="evidence" value="ECO:0007669"/>
    <property type="project" value="TreeGrafter"/>
</dbReference>
<organism evidence="5 6">
    <name type="scientific">Rotaria magnacalcarata</name>
    <dbReference type="NCBI Taxonomy" id="392030"/>
    <lineage>
        <taxon>Eukaryota</taxon>
        <taxon>Metazoa</taxon>
        <taxon>Spiralia</taxon>
        <taxon>Gnathifera</taxon>
        <taxon>Rotifera</taxon>
        <taxon>Eurotatoria</taxon>
        <taxon>Bdelloidea</taxon>
        <taxon>Philodinida</taxon>
        <taxon>Philodinidae</taxon>
        <taxon>Rotaria</taxon>
    </lineage>
</organism>
<feature type="domain" description="PDZ" evidence="4">
    <location>
        <begin position="1026"/>
        <end position="1083"/>
    </location>
</feature>
<dbReference type="GO" id="GO:0098609">
    <property type="term" value="P:cell-cell adhesion"/>
    <property type="evidence" value="ECO:0007669"/>
    <property type="project" value="TreeGrafter"/>
</dbReference>
<sequence>MFKCFPLPFCNRNLEQIDKRHCNLTSVPDDILRYTRTLEELLLDANQLQDLPRGVYRLTQLRRLTFSDNEIQRILPEIGQLVNLEELDCSRNDIVEIPENIRHCRSLQKFDFSGNPLANNLPPGIIHLHQLSQLTLNDVSLVELPKDIGSISNLRVLEVRENLLKTLPDSLAHLTKLESLDVGSNVIETLPFNIGNLQSLKELWLDSNEITQLPNNIGQLKRLQCLDVSENKLTYLPNEIGNLESLTNLELSSNQIQQLPTTIGNLQQRLLILKINSNNLIKLCNEIGQCLALTELILTENALSELPKTIGNLKHLTNLNIDRNQLTHLPIEIADCESLGMLTLRDNRINKIPSELSKLKHLHVLDLSGNRLSNLPCTLLQCDLKAIWLAENQAQPLLKFATDIDTNTGENILTCYLLPQQQHISSSMGSCKATMFLRLHRRPLYIYFVDADNETNQDTLLNTSKPQNSNDEINNIRQQSTQSPYSDPDESTIDDRHERNGSVKFADQAEAGKESSLQRHNTPHPKDLRTWKNKMTKKYQTDGNLLHHDHQHPFQPNAHGHTDLKNSSISSGTSGAQPHRSTTDSPNPVQESCNYIPPEICIDDHGSDSNYEHDDQTDSEMNYIEKHVEFTDDMNNDDTVKDSSNQQKLHRRDTPHHLKNKRIISNNNDSFTLEQIMCHSPTKSSVASGGKEPTSSSVPVNSRPMTVHREQIVVNVHRSPNTGLGISIAGGNGSAAYKDNDYGIFLTKVTEDGPVGQAGLLMGDKLISVNGISLVNCEHSDAVSALKNAGDNIEMIVMREILQSSDDYLLNNGDSIIKEGEKYSTNIQRNDKEEGKFGFSIAGGNPTTNANGNENFYISKINDEDKNSSLAVGDRLLAINGYNTADISHDQAIDMIKNVGNNVELTLYREKVINGNQNSTSTIIDNTIEEIRVEKGNGPMGLSIVGGIDQACPPFGIEQRGVFVSKILPNGSASRTSLRIGDRILEVNNRVVSQATHLEAVQALLQPSNEVILVVRHEPQPSGLKEVILARQPGESLGIRINGGIDGKKINPDDPEDDGIFVTEVKEGSSASAILAVGTRILEAVNCSCSKRWFCLSHKSSSPSSSSSYSNTSSSISTPIDDVSIRDYCETSLDDIVHLKGILTIEKLSKQLQRTKSSGYIRKKKRLEKSKKRKTRSCCLLKLCNSTKKTLNKNKKDLTFTKQILAPIVTLKDLISTSLSLSSSLSLQSDAKSIQRIQDLKQSTAILNETPQLSCKSLSFDPPLAIMSTPKSFLVHSYTSVSNYRINSQMTTRQYSLEERIHDEECTYCSNDNSASVKIDPNNNNFENLSLQSMNLMHAIEMYLSSNNSSYELFDLSSISSEQHVTLQDTKQLSLCEINEIIYAINSDIENDNERNEILDSLASSLRQVAEEIPLVTQEQQAIAANPADLPEQAPGLGQILVRAVMYDIVNNQSLFGAHLDDAQKWLSTPNENINLLICHGFKPKEVVSVNNPSYNLSQQSKLNDALSPPISSRPLLTQQIISPILATKSNGLLNSSSSKSVSISPQLISPNPQPPPPPPPPVPTKSKFRPSNAPITSVSGDNQTPTTKKSSISPRIQPQNGFDFDDLDLSINESEKSFHDKKKFFESGLKDSEPKPKPRQFKYINEHELLQMKQEEEQKIKSMGPTEIQQSRIIYDNDSESMHTTLSQYQTPNYLAKPEEDDDDDEFVQQQQQSRNISSATSRIRYDLMENDKTKSDLV</sequence>
<dbReference type="Pfam" id="PF23598">
    <property type="entry name" value="LRR_14"/>
    <property type="match status" value="1"/>
</dbReference>
<dbReference type="GO" id="GO:0005912">
    <property type="term" value="C:adherens junction"/>
    <property type="evidence" value="ECO:0007669"/>
    <property type="project" value="TreeGrafter"/>
</dbReference>
<feature type="compositionally biased region" description="Low complexity" evidence="3">
    <location>
        <begin position="1536"/>
        <end position="1551"/>
    </location>
</feature>
<feature type="compositionally biased region" description="Basic and acidic residues" evidence="3">
    <location>
        <begin position="1725"/>
        <end position="1740"/>
    </location>
</feature>
<comment type="caution">
    <text evidence="5">The sequence shown here is derived from an EMBL/GenBank/DDBJ whole genome shotgun (WGS) entry which is preliminary data.</text>
</comment>
<dbReference type="GO" id="GO:0045197">
    <property type="term" value="P:establishment or maintenance of epithelial cell apical/basal polarity"/>
    <property type="evidence" value="ECO:0007669"/>
    <property type="project" value="TreeGrafter"/>
</dbReference>
<dbReference type="CDD" id="cd06702">
    <property type="entry name" value="PDZ3_Scribble-like"/>
    <property type="match status" value="1"/>
</dbReference>
<dbReference type="SMART" id="SM00369">
    <property type="entry name" value="LRR_TYP"/>
    <property type="match status" value="10"/>
</dbReference>
<dbReference type="GO" id="GO:0043113">
    <property type="term" value="P:receptor clustering"/>
    <property type="evidence" value="ECO:0007669"/>
    <property type="project" value="TreeGrafter"/>
</dbReference>
<dbReference type="Gene3D" id="2.30.42.10">
    <property type="match status" value="4"/>
</dbReference>
<feature type="region of interest" description="Disordered" evidence="3">
    <location>
        <begin position="681"/>
        <end position="702"/>
    </location>
</feature>
<feature type="compositionally biased region" description="Pro residues" evidence="3">
    <location>
        <begin position="1552"/>
        <end position="1564"/>
    </location>
</feature>